<feature type="domain" description="Ribosome maturation protein SDO1/SBDS N-terminal" evidence="6">
    <location>
        <begin position="29"/>
        <end position="85"/>
    </location>
</feature>
<dbReference type="GO" id="GO:0005737">
    <property type="term" value="C:cytoplasm"/>
    <property type="evidence" value="ECO:0007669"/>
    <property type="project" value="UniProtKB-SubCell"/>
</dbReference>
<dbReference type="InterPro" id="IPR018978">
    <property type="entry name" value="SDO1/SBDS_central"/>
</dbReference>
<evidence type="ECO:0000256" key="4">
    <source>
        <dbReference type="ARBA" id="ARBA00022517"/>
    </source>
</evidence>
<dbReference type="AlphaFoldDB" id="A0A9P6VTB2"/>
<sequence>MSAGKQPGKAIKLTNVSVVRLKKGGKRFETDLSEVIQIESVFTNVSKGAVASADDLQKAFGTSDVKEVMMQILKKGELQVGEKERAVELEELRREICTEVASRCVDPNTQRPHTVGMIEKAMNEIGYNVQGSKVAKAQASPPTSSLFSHPLHLELTGNCPPLQALDLIKVLQAKKTLPIARAQMRVRVTMSSKEGKKLKEKIMPLVTKVEDDEWSEEWELVALIDPGSFRVIDDLLQKEVKGPKKIETMSFAAVEDDGRIE</sequence>
<dbReference type="Gene3D" id="3.30.1250.10">
    <property type="entry name" value="Ribosome maturation protein SBDS, N-terminal domain"/>
    <property type="match status" value="1"/>
</dbReference>
<feature type="domain" description="Ribosome maturation protein SDO1/SBDS C-terminal" evidence="8">
    <location>
        <begin position="184"/>
        <end position="250"/>
    </location>
</feature>
<comment type="caution">
    <text evidence="9">The sequence shown here is derived from an EMBL/GenBank/DDBJ whole genome shotgun (WGS) entry which is preliminary data.</text>
</comment>
<gene>
    <name evidence="9" type="ORF">C6P46_001162</name>
</gene>
<evidence type="ECO:0008006" key="11">
    <source>
        <dbReference type="Google" id="ProtNLM"/>
    </source>
</evidence>
<dbReference type="Pfam" id="PF09377">
    <property type="entry name" value="SBDS_domain_II"/>
    <property type="match status" value="1"/>
</dbReference>
<dbReference type="Proteomes" id="UP000777482">
    <property type="component" value="Unassembled WGS sequence"/>
</dbReference>
<keyword evidence="10" id="KW-1185">Reference proteome</keyword>
<evidence type="ECO:0000259" key="6">
    <source>
        <dbReference type="Pfam" id="PF01172"/>
    </source>
</evidence>
<name>A0A9P6VTB2_RHOMI</name>
<evidence type="ECO:0000256" key="5">
    <source>
        <dbReference type="ARBA" id="ARBA00049708"/>
    </source>
</evidence>
<evidence type="ECO:0000313" key="9">
    <source>
        <dbReference type="EMBL" id="KAG0655116.1"/>
    </source>
</evidence>
<reference evidence="9 10" key="1">
    <citation type="submission" date="2020-11" db="EMBL/GenBank/DDBJ databases">
        <title>Kefir isolates.</title>
        <authorList>
            <person name="Marcisauskas S."/>
            <person name="Kim Y."/>
            <person name="Blasche S."/>
        </authorList>
    </citation>
    <scope>NUCLEOTIDE SEQUENCE [LARGE SCALE GENOMIC DNA]</scope>
    <source>
        <strain evidence="9 10">KR</strain>
    </source>
</reference>
<dbReference type="OrthoDB" id="10253092at2759"/>
<dbReference type="GO" id="GO:0042254">
    <property type="term" value="P:ribosome biogenesis"/>
    <property type="evidence" value="ECO:0007669"/>
    <property type="project" value="UniProtKB-KW"/>
</dbReference>
<organism evidence="9 10">
    <name type="scientific">Rhodotorula mucilaginosa</name>
    <name type="common">Yeast</name>
    <name type="synonym">Rhodotorula rubra</name>
    <dbReference type="NCBI Taxonomy" id="5537"/>
    <lineage>
        <taxon>Eukaryota</taxon>
        <taxon>Fungi</taxon>
        <taxon>Dikarya</taxon>
        <taxon>Basidiomycota</taxon>
        <taxon>Pucciniomycotina</taxon>
        <taxon>Microbotryomycetes</taxon>
        <taxon>Sporidiobolales</taxon>
        <taxon>Sporidiobolaceae</taxon>
        <taxon>Rhodotorula</taxon>
    </lineage>
</organism>
<comment type="subcellular location">
    <subcellularLocation>
        <location evidence="1">Cytoplasm</location>
    </subcellularLocation>
</comment>
<keyword evidence="4" id="KW-0690">Ribosome biogenesis</keyword>
<evidence type="ECO:0000256" key="3">
    <source>
        <dbReference type="ARBA" id="ARBA00022490"/>
    </source>
</evidence>
<comment type="subunit">
    <text evidence="5">Associates with the 60S ribosomal subunit.</text>
</comment>
<dbReference type="SUPFAM" id="SSF89895">
    <property type="entry name" value="FYSH domain"/>
    <property type="match status" value="1"/>
</dbReference>
<dbReference type="InterPro" id="IPR039100">
    <property type="entry name" value="Sdo1/SBDS-like"/>
</dbReference>
<evidence type="ECO:0000259" key="7">
    <source>
        <dbReference type="Pfam" id="PF09377"/>
    </source>
</evidence>
<dbReference type="InterPro" id="IPR046928">
    <property type="entry name" value="SDO1/SBDS_C"/>
</dbReference>
<dbReference type="PANTHER" id="PTHR10927:SF1">
    <property type="entry name" value="RIBOSOME MATURATION PROTEIN SBDS"/>
    <property type="match status" value="1"/>
</dbReference>
<dbReference type="EMBL" id="PUHQ01000129">
    <property type="protein sequence ID" value="KAG0655116.1"/>
    <property type="molecule type" value="Genomic_DNA"/>
</dbReference>
<dbReference type="PANTHER" id="PTHR10927">
    <property type="entry name" value="RIBOSOME MATURATION PROTEIN SBDS"/>
    <property type="match status" value="1"/>
</dbReference>
<accession>A0A9P6VTB2</accession>
<evidence type="ECO:0000259" key="8">
    <source>
        <dbReference type="Pfam" id="PF20268"/>
    </source>
</evidence>
<evidence type="ECO:0000256" key="2">
    <source>
        <dbReference type="ARBA" id="ARBA00007433"/>
    </source>
</evidence>
<keyword evidence="3" id="KW-0963">Cytoplasm</keyword>
<dbReference type="Gene3D" id="3.30.70.240">
    <property type="match status" value="1"/>
</dbReference>
<feature type="domain" description="Ribosome maturation protein SDO1/SBDS central" evidence="7">
    <location>
        <begin position="94"/>
        <end position="140"/>
    </location>
</feature>
<dbReference type="Gene3D" id="1.10.10.900">
    <property type="entry name" value="SBDS protein C-terminal domain, subdomain 1"/>
    <property type="match status" value="1"/>
</dbReference>
<evidence type="ECO:0000313" key="10">
    <source>
        <dbReference type="Proteomes" id="UP000777482"/>
    </source>
</evidence>
<dbReference type="InterPro" id="IPR036786">
    <property type="entry name" value="Ribosome_mat_SBDS_N_sf"/>
</dbReference>
<comment type="similarity">
    <text evidence="2">Belongs to the SDO1/SBDS family.</text>
</comment>
<dbReference type="InterPro" id="IPR019783">
    <property type="entry name" value="SDO1/SBDS_N"/>
</dbReference>
<dbReference type="SUPFAM" id="SSF109728">
    <property type="entry name" value="Hypothetical protein AF0491, middle domain"/>
    <property type="match status" value="1"/>
</dbReference>
<evidence type="ECO:0000256" key="1">
    <source>
        <dbReference type="ARBA" id="ARBA00004496"/>
    </source>
</evidence>
<dbReference type="Pfam" id="PF20268">
    <property type="entry name" value="SBDS_C"/>
    <property type="match status" value="1"/>
</dbReference>
<dbReference type="InterPro" id="IPR037188">
    <property type="entry name" value="Sdo1/SBDS_central_sf"/>
</dbReference>
<protein>
    <recommendedName>
        <fullName evidence="11">Shwachman-Bodian-Diamond syndrome protein</fullName>
    </recommendedName>
</protein>
<dbReference type="Pfam" id="PF01172">
    <property type="entry name" value="SBDS_N"/>
    <property type="match status" value="1"/>
</dbReference>
<proteinExistence type="inferred from homology"/>